<dbReference type="PROSITE" id="PS50878">
    <property type="entry name" value="RT_POL"/>
    <property type="match status" value="1"/>
</dbReference>
<reference evidence="2" key="1">
    <citation type="submission" date="2025-08" db="UniProtKB">
        <authorList>
            <consortium name="Ensembl"/>
        </authorList>
    </citation>
    <scope>IDENTIFICATION</scope>
</reference>
<sequence length="306" mass="34140">MTADAGSPSLLILLDLSAAFDTVDHDILLHRLHTTIGLSNSVYDWFSSFLSGRTEHVALGKAKSDTHIVTCGVPQGSVLGPTLFTLYLLPLGRVISTHGLSFHCYADDTQLYLKMDFNHPNHSALSHSATLTTCLEDIKAWMKLNFLQLNSSKTEAILVGTPHQVSTSTITSISFSDQDIALSSVVTNLGVKMDPHLTYDTHIQQLCKTSFYHLRNIAKLRPLLTLADAEKLVHTIVSSRLDYCNALLIRIPSKSIQKLQYVQNSAARILMRVRKFNHITPILKTLHWLPVSLRIEYKISLLTHQC</sequence>
<dbReference type="Ensembl" id="ENSPKIT00000016245.1">
    <property type="protein sequence ID" value="ENSPKIP00000035316.1"/>
    <property type="gene ID" value="ENSPKIG00000014328.1"/>
</dbReference>
<dbReference type="AlphaFoldDB" id="A0A3B3SYY4"/>
<evidence type="ECO:0000313" key="3">
    <source>
        <dbReference type="Proteomes" id="UP000261540"/>
    </source>
</evidence>
<dbReference type="InterPro" id="IPR000477">
    <property type="entry name" value="RT_dom"/>
</dbReference>
<dbReference type="Pfam" id="PF00078">
    <property type="entry name" value="RVT_1"/>
    <property type="match status" value="1"/>
</dbReference>
<organism evidence="2 3">
    <name type="scientific">Paramormyrops kingsleyae</name>
    <dbReference type="NCBI Taxonomy" id="1676925"/>
    <lineage>
        <taxon>Eukaryota</taxon>
        <taxon>Metazoa</taxon>
        <taxon>Chordata</taxon>
        <taxon>Craniata</taxon>
        <taxon>Vertebrata</taxon>
        <taxon>Euteleostomi</taxon>
        <taxon>Actinopterygii</taxon>
        <taxon>Neopterygii</taxon>
        <taxon>Teleostei</taxon>
        <taxon>Osteoglossocephala</taxon>
        <taxon>Osteoglossomorpha</taxon>
        <taxon>Osteoglossiformes</taxon>
        <taxon>Mormyridae</taxon>
        <taxon>Paramormyrops</taxon>
    </lineage>
</organism>
<dbReference type="InterPro" id="IPR043502">
    <property type="entry name" value="DNA/RNA_pol_sf"/>
</dbReference>
<protein>
    <recommendedName>
        <fullName evidence="1">Reverse transcriptase domain-containing protein</fullName>
    </recommendedName>
</protein>
<dbReference type="GeneTree" id="ENSGT01150000286909"/>
<feature type="domain" description="Reverse transcriptase" evidence="1">
    <location>
        <begin position="1"/>
        <end position="193"/>
    </location>
</feature>
<name>A0A3B3SYY4_9TELE</name>
<dbReference type="SUPFAM" id="SSF56672">
    <property type="entry name" value="DNA/RNA polymerases"/>
    <property type="match status" value="1"/>
</dbReference>
<keyword evidence="3" id="KW-1185">Reference proteome</keyword>
<dbReference type="Proteomes" id="UP000261540">
    <property type="component" value="Unplaced"/>
</dbReference>
<evidence type="ECO:0000259" key="1">
    <source>
        <dbReference type="PROSITE" id="PS50878"/>
    </source>
</evidence>
<proteinExistence type="predicted"/>
<accession>A0A3B3SYY4</accession>
<dbReference type="PANTHER" id="PTHR33332">
    <property type="entry name" value="REVERSE TRANSCRIPTASE DOMAIN-CONTAINING PROTEIN"/>
    <property type="match status" value="1"/>
</dbReference>
<reference evidence="2" key="2">
    <citation type="submission" date="2025-09" db="UniProtKB">
        <authorList>
            <consortium name="Ensembl"/>
        </authorList>
    </citation>
    <scope>IDENTIFICATION</scope>
</reference>
<evidence type="ECO:0000313" key="2">
    <source>
        <dbReference type="Ensembl" id="ENSPKIP00000035316.1"/>
    </source>
</evidence>